<name>A0A1Z4KJ19_ANAVA</name>
<gene>
    <name evidence="1" type="ORF">NIES23_16530</name>
</gene>
<dbReference type="EMBL" id="AP018216">
    <property type="protein sequence ID" value="BAY68863.1"/>
    <property type="molecule type" value="Genomic_DNA"/>
</dbReference>
<evidence type="ECO:0000313" key="1">
    <source>
        <dbReference type="EMBL" id="BAY68863.1"/>
    </source>
</evidence>
<proteinExistence type="predicted"/>
<accession>A0A1Z4KJ19</accession>
<dbReference type="AlphaFoldDB" id="A0A1Z4KJ19"/>
<protein>
    <submittedName>
        <fullName evidence="1">Uncharacterized protein</fullName>
    </submittedName>
</protein>
<sequence>MYPSPPALTPVHRLSRHQFIQCSSICLASSMIAACANSNQASTSNGQLDKITFGTNWLAQAKHRGFYQMIILRY</sequence>
<reference evidence="1 2" key="1">
    <citation type="submission" date="2017-06" db="EMBL/GenBank/DDBJ databases">
        <title>Genome sequencing of cyanobaciteial culture collection at National Institute for Environmental Studies (NIES).</title>
        <authorList>
            <person name="Hirose Y."/>
            <person name="Shimura Y."/>
            <person name="Fujisawa T."/>
            <person name="Nakamura Y."/>
            <person name="Kawachi M."/>
        </authorList>
    </citation>
    <scope>NUCLEOTIDE SEQUENCE [LARGE SCALE GENOMIC DNA]</scope>
    <source>
        <strain evidence="1 2">NIES-23</strain>
    </source>
</reference>
<dbReference type="Proteomes" id="UP000217507">
    <property type="component" value="Chromosome"/>
</dbReference>
<organism evidence="1 2">
    <name type="scientific">Trichormus variabilis NIES-23</name>
    <dbReference type="NCBI Taxonomy" id="1973479"/>
    <lineage>
        <taxon>Bacteria</taxon>
        <taxon>Bacillati</taxon>
        <taxon>Cyanobacteriota</taxon>
        <taxon>Cyanophyceae</taxon>
        <taxon>Nostocales</taxon>
        <taxon>Nostocaceae</taxon>
        <taxon>Trichormus</taxon>
    </lineage>
</organism>
<evidence type="ECO:0000313" key="2">
    <source>
        <dbReference type="Proteomes" id="UP000217507"/>
    </source>
</evidence>